<comment type="caution">
    <text evidence="6">The sequence shown here is derived from an EMBL/GenBank/DDBJ whole genome shotgun (WGS) entry which is preliminary data.</text>
</comment>
<dbReference type="AlphaFoldDB" id="U3A655"/>
<dbReference type="GO" id="GO:0050380">
    <property type="term" value="F:undecaprenyl-diphosphatase activity"/>
    <property type="evidence" value="ECO:0007669"/>
    <property type="project" value="UniProtKB-EC"/>
</dbReference>
<dbReference type="InterPro" id="IPR000326">
    <property type="entry name" value="PAP2/HPO"/>
</dbReference>
<dbReference type="EMBL" id="BATJ01000019">
    <property type="protein sequence ID" value="GAD68797.1"/>
    <property type="molecule type" value="Genomic_DNA"/>
</dbReference>
<feature type="transmembrane region" description="Helical" evidence="4">
    <location>
        <begin position="159"/>
        <end position="181"/>
    </location>
</feature>
<organism evidence="6 7">
    <name type="scientific">Vibrio proteolyticus NBRC 13287</name>
    <dbReference type="NCBI Taxonomy" id="1219065"/>
    <lineage>
        <taxon>Bacteria</taxon>
        <taxon>Pseudomonadati</taxon>
        <taxon>Pseudomonadota</taxon>
        <taxon>Gammaproteobacteria</taxon>
        <taxon>Vibrionales</taxon>
        <taxon>Vibrionaceae</taxon>
        <taxon>Vibrio</taxon>
    </lineage>
</organism>
<reference evidence="6 7" key="1">
    <citation type="submission" date="2013-09" db="EMBL/GenBank/DDBJ databases">
        <title>Whole genome shotgun sequence of Vibrio proteolyticus NBRC 13287.</title>
        <authorList>
            <person name="Isaki S."/>
            <person name="Hosoyama A."/>
            <person name="Numata M."/>
            <person name="Hashimoto M."/>
            <person name="Hosoyama Y."/>
            <person name="Tsuchikane K."/>
            <person name="Noguchi M."/>
            <person name="Hirakata S."/>
            <person name="Ichikawa N."/>
            <person name="Ohji S."/>
            <person name="Yamazoe A."/>
            <person name="Fujita N."/>
        </authorList>
    </citation>
    <scope>NUCLEOTIDE SEQUENCE [LARGE SCALE GENOMIC DNA]</scope>
    <source>
        <strain evidence="6 7">NBRC 13287</strain>
    </source>
</reference>
<dbReference type="eggNOG" id="COG0671">
    <property type="taxonomic scope" value="Bacteria"/>
</dbReference>
<dbReference type="GO" id="GO:0005886">
    <property type="term" value="C:plasma membrane"/>
    <property type="evidence" value="ECO:0007669"/>
    <property type="project" value="TreeGrafter"/>
</dbReference>
<accession>U3A655</accession>
<evidence type="ECO:0000256" key="4">
    <source>
        <dbReference type="SAM" id="Phobius"/>
    </source>
</evidence>
<evidence type="ECO:0000256" key="1">
    <source>
        <dbReference type="ARBA" id="ARBA00012374"/>
    </source>
</evidence>
<keyword evidence="7" id="KW-1185">Reference proteome</keyword>
<dbReference type="STRING" id="1219065.VPR01S_19_00790"/>
<evidence type="ECO:0000256" key="2">
    <source>
        <dbReference type="ARBA" id="ARBA00032707"/>
    </source>
</evidence>
<dbReference type="PANTHER" id="PTHR14969">
    <property type="entry name" value="SPHINGOSINE-1-PHOSPHATE PHOSPHOHYDROLASE"/>
    <property type="match status" value="1"/>
</dbReference>
<feature type="transmembrane region" description="Helical" evidence="4">
    <location>
        <begin position="52"/>
        <end position="71"/>
    </location>
</feature>
<dbReference type="EC" id="3.6.1.27" evidence="1"/>
<gene>
    <name evidence="6" type="ORF">VPR01S_19_00790</name>
</gene>
<dbReference type="Proteomes" id="UP000016570">
    <property type="component" value="Unassembled WGS sequence"/>
</dbReference>
<comment type="catalytic activity">
    <reaction evidence="3">
        <text>di-trans,octa-cis-undecaprenyl diphosphate + H2O = di-trans,octa-cis-undecaprenyl phosphate + phosphate + H(+)</text>
        <dbReference type="Rhea" id="RHEA:28094"/>
        <dbReference type="ChEBI" id="CHEBI:15377"/>
        <dbReference type="ChEBI" id="CHEBI:15378"/>
        <dbReference type="ChEBI" id="CHEBI:43474"/>
        <dbReference type="ChEBI" id="CHEBI:58405"/>
        <dbReference type="ChEBI" id="CHEBI:60392"/>
        <dbReference type="EC" id="3.6.1.27"/>
    </reaction>
</comment>
<evidence type="ECO:0000259" key="5">
    <source>
        <dbReference type="SMART" id="SM00014"/>
    </source>
</evidence>
<dbReference type="RefSeq" id="WP_021706765.1">
    <property type="nucleotide sequence ID" value="NZ_BATJ01000019.1"/>
</dbReference>
<keyword evidence="4" id="KW-0472">Membrane</keyword>
<feature type="domain" description="Phosphatidic acid phosphatase type 2/haloperoxidase" evidence="5">
    <location>
        <begin position="81"/>
        <end position="227"/>
    </location>
</feature>
<protein>
    <recommendedName>
        <fullName evidence="1">undecaprenyl-diphosphate phosphatase</fullName>
        <ecNumber evidence="1">3.6.1.27</ecNumber>
    </recommendedName>
    <alternativeName>
        <fullName evidence="2">Undecaprenyl pyrophosphate phosphatase</fullName>
    </alternativeName>
</protein>
<dbReference type="Pfam" id="PF01569">
    <property type="entry name" value="PAP2"/>
    <property type="match status" value="1"/>
</dbReference>
<evidence type="ECO:0000256" key="3">
    <source>
        <dbReference type="ARBA" id="ARBA00047594"/>
    </source>
</evidence>
<evidence type="ECO:0000313" key="7">
    <source>
        <dbReference type="Proteomes" id="UP000016570"/>
    </source>
</evidence>
<keyword evidence="4" id="KW-1133">Transmembrane helix</keyword>
<dbReference type="InterPro" id="IPR036938">
    <property type="entry name" value="PAP2/HPO_sf"/>
</dbReference>
<proteinExistence type="predicted"/>
<sequence>MKEHLYSKYNGLLMLLLMSVLLVPVCLLSTNVDLLSHVSDLTGITYNMLTNSAGSKGFLFTLIFLTALTFILRIPKAQWASRMLQLALILIIGFASKTGLKHLTESPRPYTELLTAQLLIPDPGHFYKLDTAQKAAVIQEAQKEVSHWRTVNWQGEKDFSFPSGHTLFAAICVAFFGGLFFERKRYALAVGVLAWALAVAYSRLWLGMHRPADLFGSVLFITAVYALMPNFTQVGDKLVAKLPERWQHVLSR</sequence>
<dbReference type="CDD" id="cd01610">
    <property type="entry name" value="PAP2_like"/>
    <property type="match status" value="1"/>
</dbReference>
<dbReference type="SUPFAM" id="SSF48317">
    <property type="entry name" value="Acid phosphatase/Vanadium-dependent haloperoxidase"/>
    <property type="match status" value="1"/>
</dbReference>
<evidence type="ECO:0000313" key="6">
    <source>
        <dbReference type="EMBL" id="GAD68797.1"/>
    </source>
</evidence>
<dbReference type="Gene3D" id="1.20.144.10">
    <property type="entry name" value="Phosphatidic acid phosphatase type 2/haloperoxidase"/>
    <property type="match status" value="1"/>
</dbReference>
<feature type="transmembrane region" description="Helical" evidence="4">
    <location>
        <begin position="214"/>
        <end position="232"/>
    </location>
</feature>
<dbReference type="SMART" id="SM00014">
    <property type="entry name" value="acidPPc"/>
    <property type="match status" value="1"/>
</dbReference>
<name>U3A655_VIBPR</name>
<keyword evidence="4" id="KW-0812">Transmembrane</keyword>
<feature type="transmembrane region" description="Helical" evidence="4">
    <location>
        <begin position="188"/>
        <end position="208"/>
    </location>
</feature>
<dbReference type="PANTHER" id="PTHR14969:SF54">
    <property type="entry name" value="PHOSPHATIDYLGLYCEROPHOSPHATASE B"/>
    <property type="match status" value="1"/>
</dbReference>
<feature type="transmembrane region" description="Helical" evidence="4">
    <location>
        <begin position="12"/>
        <end position="32"/>
    </location>
</feature>